<feature type="transmembrane region" description="Helical" evidence="2">
    <location>
        <begin position="443"/>
        <end position="465"/>
    </location>
</feature>
<evidence type="ECO:0000259" key="4">
    <source>
        <dbReference type="Pfam" id="PF19040"/>
    </source>
</evidence>
<keyword evidence="5" id="KW-0808">Transferase</keyword>
<feature type="region of interest" description="Disordered" evidence="1">
    <location>
        <begin position="57"/>
        <end position="81"/>
    </location>
</feature>
<feature type="domain" description="SGNH" evidence="4">
    <location>
        <begin position="533"/>
        <end position="749"/>
    </location>
</feature>
<dbReference type="GO" id="GO:0009103">
    <property type="term" value="P:lipopolysaccharide biosynthetic process"/>
    <property type="evidence" value="ECO:0007669"/>
    <property type="project" value="TreeGrafter"/>
</dbReference>
<gene>
    <name evidence="5" type="ORF">KEC56_10510</name>
</gene>
<feature type="transmembrane region" description="Helical" evidence="2">
    <location>
        <begin position="231"/>
        <end position="249"/>
    </location>
</feature>
<dbReference type="InterPro" id="IPR002656">
    <property type="entry name" value="Acyl_transf_3_dom"/>
</dbReference>
<feature type="transmembrane region" description="Helical" evidence="2">
    <location>
        <begin position="380"/>
        <end position="399"/>
    </location>
</feature>
<evidence type="ECO:0000313" key="6">
    <source>
        <dbReference type="Proteomes" id="UP001139289"/>
    </source>
</evidence>
<dbReference type="PANTHER" id="PTHR23028">
    <property type="entry name" value="ACETYLTRANSFERASE"/>
    <property type="match status" value="1"/>
</dbReference>
<feature type="region of interest" description="Disordered" evidence="1">
    <location>
        <begin position="1"/>
        <end position="28"/>
    </location>
</feature>
<feature type="domain" description="Acyltransferase 3" evidence="3">
    <location>
        <begin position="91"/>
        <end position="422"/>
    </location>
</feature>
<feature type="transmembrane region" description="Helical" evidence="2">
    <location>
        <begin position="405"/>
        <end position="422"/>
    </location>
</feature>
<keyword evidence="6" id="KW-1185">Reference proteome</keyword>
<sequence>MDQPHRQDPRRPATRHGDERHLRRRAGTHPRTCAVLNTALRPGAVSWVPRCTRYRHRVTSAPQTSPSSRAQRRRDRSAEHAASSRFIPHVQGLRAIAVLFVVLYHFWPGRLSGGYVGVDIFFVISGFLITAHLARELTSTGTVNLGQFWARRARRLLPASLLVLLFCAVAAATPLLTPTSAMPAEVREILASTFYVENWYLAFNSADYLALTGEPTTVQHYWSLSLEEQFYVLWPLIMLLAAWIAVKFFRGSRLRAAIIAIGVVSAASFIFCVVYTITDPAPAYFVTFGRMWQFGVGALIALVPRLRVDNAVLSFVLGWAGILVLLYTAFTFDGQTPFPGYMALLPTLGAAAIIAASNTERWWYPTRLLAIRPMRFTGDISYSLYLWHWPLIIIAPSVPFWGLTIYHRVVLLVICFVLAWLTKRFVEDPVRSWKPLTSRRPRVTLWASLGAMILVAAVAAGGWAVNAPTYQQGVQAIQDVRENPPACFGAASVLDESCTTDAPDTILPAPGFAGADRPDEPQCFIQLNDSRPVSCEFGSDAADAPRIALVGDSHAYQLLSTFESIADREGWHLTTYFKGACPWNTTPLSTAGSFGAACADWRAGVESELADSEFDAVFTAAISNTPYAAAGHDSAFDAAVAGYREAWSTMTDRGIPVVTVVDNPGWETDPNKCLRTRPQADCNGARSDVLVEHDPIRDAADGAEGVTLLDFTDVYCDDDTCFPVVGGANLYRDQDHLTVTFVDTLAPQYTAALKAAIENGVG</sequence>
<organism evidence="5 6">
    <name type="scientific">Microbacterium tenebrionis</name>
    <dbReference type="NCBI Taxonomy" id="2830665"/>
    <lineage>
        <taxon>Bacteria</taxon>
        <taxon>Bacillati</taxon>
        <taxon>Actinomycetota</taxon>
        <taxon>Actinomycetes</taxon>
        <taxon>Micrococcales</taxon>
        <taxon>Microbacteriaceae</taxon>
        <taxon>Microbacterium</taxon>
    </lineage>
</organism>
<evidence type="ECO:0000259" key="3">
    <source>
        <dbReference type="Pfam" id="PF01757"/>
    </source>
</evidence>
<keyword evidence="2" id="KW-1133">Transmembrane helix</keyword>
<evidence type="ECO:0000313" key="5">
    <source>
        <dbReference type="EMBL" id="MCC2029941.1"/>
    </source>
</evidence>
<dbReference type="Pfam" id="PF19040">
    <property type="entry name" value="SGNH"/>
    <property type="match status" value="1"/>
</dbReference>
<dbReference type="SUPFAM" id="SSF52266">
    <property type="entry name" value="SGNH hydrolase"/>
    <property type="match status" value="1"/>
</dbReference>
<dbReference type="InterPro" id="IPR050879">
    <property type="entry name" value="Acyltransferase_3"/>
</dbReference>
<keyword evidence="2" id="KW-0812">Transmembrane</keyword>
<dbReference type="EMBL" id="JAGTTM010000003">
    <property type="protein sequence ID" value="MCC2029941.1"/>
    <property type="molecule type" value="Genomic_DNA"/>
</dbReference>
<feature type="compositionally biased region" description="Basic and acidic residues" evidence="1">
    <location>
        <begin position="1"/>
        <end position="21"/>
    </location>
</feature>
<comment type="caution">
    <text evidence="5">The sequence shown here is derived from an EMBL/GenBank/DDBJ whole genome shotgun (WGS) entry which is preliminary data.</text>
</comment>
<proteinExistence type="predicted"/>
<dbReference type="GO" id="GO:0016747">
    <property type="term" value="F:acyltransferase activity, transferring groups other than amino-acyl groups"/>
    <property type="evidence" value="ECO:0007669"/>
    <property type="project" value="InterPro"/>
</dbReference>
<feature type="transmembrane region" description="Helical" evidence="2">
    <location>
        <begin position="113"/>
        <end position="134"/>
    </location>
</feature>
<reference evidence="5" key="1">
    <citation type="submission" date="2021-04" db="EMBL/GenBank/DDBJ databases">
        <title>Microbacterium tenobrionis sp. nov. and Microbacterium allomyrinae sp. nov., isolated from larvae of Tenobrio molitor and Allomyrina dichotoma, respectively.</title>
        <authorList>
            <person name="Lee S.D."/>
        </authorList>
    </citation>
    <scope>NUCLEOTIDE SEQUENCE</scope>
    <source>
        <strain evidence="5">YMB-B2</strain>
    </source>
</reference>
<feature type="transmembrane region" description="Helical" evidence="2">
    <location>
        <begin position="86"/>
        <end position="107"/>
    </location>
</feature>
<feature type="transmembrane region" description="Helical" evidence="2">
    <location>
        <begin position="311"/>
        <end position="332"/>
    </location>
</feature>
<dbReference type="GO" id="GO:0016020">
    <property type="term" value="C:membrane"/>
    <property type="evidence" value="ECO:0007669"/>
    <property type="project" value="TreeGrafter"/>
</dbReference>
<evidence type="ECO:0000256" key="1">
    <source>
        <dbReference type="SAM" id="MobiDB-lite"/>
    </source>
</evidence>
<dbReference type="AlphaFoldDB" id="A0A9X1LQC4"/>
<dbReference type="InterPro" id="IPR043968">
    <property type="entry name" value="SGNH"/>
</dbReference>
<keyword evidence="5" id="KW-0012">Acyltransferase</keyword>
<dbReference type="Pfam" id="PF01757">
    <property type="entry name" value="Acyl_transf_3"/>
    <property type="match status" value="1"/>
</dbReference>
<feature type="transmembrane region" description="Helical" evidence="2">
    <location>
        <begin position="155"/>
        <end position="176"/>
    </location>
</feature>
<protein>
    <submittedName>
        <fullName evidence="5">Acyltransferase</fullName>
    </submittedName>
</protein>
<feature type="transmembrane region" description="Helical" evidence="2">
    <location>
        <begin position="283"/>
        <end position="304"/>
    </location>
</feature>
<dbReference type="PANTHER" id="PTHR23028:SF53">
    <property type="entry name" value="ACYL_TRANSF_3 DOMAIN-CONTAINING PROTEIN"/>
    <property type="match status" value="1"/>
</dbReference>
<keyword evidence="2" id="KW-0472">Membrane</keyword>
<accession>A0A9X1LQC4</accession>
<name>A0A9X1LQC4_9MICO</name>
<feature type="transmembrane region" description="Helical" evidence="2">
    <location>
        <begin position="338"/>
        <end position="359"/>
    </location>
</feature>
<evidence type="ECO:0000256" key="2">
    <source>
        <dbReference type="SAM" id="Phobius"/>
    </source>
</evidence>
<dbReference type="Proteomes" id="UP001139289">
    <property type="component" value="Unassembled WGS sequence"/>
</dbReference>
<feature type="transmembrane region" description="Helical" evidence="2">
    <location>
        <begin position="256"/>
        <end position="277"/>
    </location>
</feature>